<feature type="compositionally biased region" description="Polar residues" evidence="1">
    <location>
        <begin position="59"/>
        <end position="78"/>
    </location>
</feature>
<dbReference type="OrthoDB" id="5418088at2759"/>
<sequence>MDPRGHYRPASPRRLVAPGRSSTGTFGESSFDPYYPARSGRDISLSPRTSGDRIAIPSAHNTYNYTPSFSSPRSSNPKYDTYSGRPRRNTFTESDPRLPQPTGSALTPTIPIRTHGANVIHEMPSSPLSRSWDNRGDTYITPLASVQPRMEHKRIYSVDDNRPARLISEKDVVEPRRRDTGDRATTTSSGRTYHYNKPLVRTTDLSEDGYSYTDAAGMYRDTEPPWRRQRHGSLERGARPSSVLMDSVAPRVSSRELGPPPSTRGFGKINTGISKSGNLRDPVRSSSRDTSGDYGAYREADPYAAPARVPSIRHPATVHQDPRDDRRDPYRDGHDDRRERESKRHPGGGRFEDTEVATRGFGIRPTRDPYSARDESLDREPIWDPREAGPKPTVEYPEPYYADGDPHSVQDPRVSDPRLAREREVLPYRELDREKEVDRGDRDRGAERDRQRERDRPRDRERERERDGDRGERRKDRDVDRDRRDRDSDDRGHIPGVVPVAVAAAATTYGVAEVLDRKPRDRDGERERERRKDRDGDRERRDREVDDRTRAPGVATGAVPVAAAAAHANPETVDRKSRDRKYGEEEGRSRRHQRVSSSDDSNEDRPRHYVDKDPVRDSDDRKKDSRGKTGADAVVDPDEEYRRRIRQEQERSGTGRREHDSSDSDHAKERRHRKDRDRGRHDHRDRDDRDRALPGEPPKLRGPLDDAQYNASTVVGPPHSRYDDNSNIILDNGLVQEPDSLALVAPTTDRDGNRVRIVAPPRESPPPPKGILRKPTEKFPEDPNPIREGVAPLKDAKKGKDIPPGARWTKIDRRLVNPQALNEAHERFEERMDCVIVLRVLTKEDIQKLADRTAQIREMRDDDEEPRDRRDRDHRSTHRSRKDDDGWERNRDYDSEDDKKRPRMIESGR</sequence>
<evidence type="ECO:0000256" key="1">
    <source>
        <dbReference type="SAM" id="MobiDB-lite"/>
    </source>
</evidence>
<organism evidence="3 4">
    <name type="scientific">Lepidopterella palustris CBS 459.81</name>
    <dbReference type="NCBI Taxonomy" id="1314670"/>
    <lineage>
        <taxon>Eukaryota</taxon>
        <taxon>Fungi</taxon>
        <taxon>Dikarya</taxon>
        <taxon>Ascomycota</taxon>
        <taxon>Pezizomycotina</taxon>
        <taxon>Dothideomycetes</taxon>
        <taxon>Pleosporomycetidae</taxon>
        <taxon>Mytilinidiales</taxon>
        <taxon>Argynnaceae</taxon>
        <taxon>Lepidopterella</taxon>
    </lineage>
</organism>
<dbReference type="PANTHER" id="PTHR42081:SF1">
    <property type="entry name" value="ZINC FINGER PROTEIN DHHC DOMAIN CONTAINING PROTEIN"/>
    <property type="match status" value="1"/>
</dbReference>
<dbReference type="Proteomes" id="UP000250266">
    <property type="component" value="Unassembled WGS sequence"/>
</dbReference>
<proteinExistence type="predicted"/>
<feature type="compositionally biased region" description="Basic and acidic residues" evidence="1">
    <location>
        <begin position="220"/>
        <end position="238"/>
    </location>
</feature>
<keyword evidence="4" id="KW-1185">Reference proteome</keyword>
<feature type="compositionally biased region" description="Basic and acidic residues" evidence="1">
    <location>
        <begin position="881"/>
        <end position="909"/>
    </location>
</feature>
<feature type="compositionally biased region" description="Basic and acidic residues" evidence="1">
    <location>
        <begin position="640"/>
        <end position="668"/>
    </location>
</feature>
<feature type="compositionally biased region" description="Basic and acidic residues" evidence="1">
    <location>
        <begin position="851"/>
        <end position="874"/>
    </location>
</feature>
<feature type="compositionally biased region" description="Basic and acidic residues" evidence="1">
    <location>
        <begin position="774"/>
        <end position="785"/>
    </location>
</feature>
<feature type="region of interest" description="Disordered" evidence="1">
    <location>
        <begin position="174"/>
        <end position="193"/>
    </location>
</feature>
<feature type="compositionally biased region" description="Basic and acidic residues" evidence="1">
    <location>
        <begin position="514"/>
        <end position="550"/>
    </location>
</feature>
<feature type="region of interest" description="Disordered" evidence="1">
    <location>
        <begin position="756"/>
        <end position="806"/>
    </location>
</feature>
<feature type="region of interest" description="Disordered" evidence="1">
    <location>
        <begin position="219"/>
        <end position="723"/>
    </location>
</feature>
<feature type="domain" description="DUF8035" evidence="2">
    <location>
        <begin position="806"/>
        <end position="858"/>
    </location>
</feature>
<feature type="compositionally biased region" description="Low complexity" evidence="1">
    <location>
        <begin position="183"/>
        <end position="192"/>
    </location>
</feature>
<feature type="compositionally biased region" description="Low complexity" evidence="1">
    <location>
        <begin position="495"/>
        <end position="513"/>
    </location>
</feature>
<evidence type="ECO:0000313" key="4">
    <source>
        <dbReference type="Proteomes" id="UP000250266"/>
    </source>
</evidence>
<evidence type="ECO:0000259" key="2">
    <source>
        <dbReference type="Pfam" id="PF26118"/>
    </source>
</evidence>
<dbReference type="Pfam" id="PF26118">
    <property type="entry name" value="DUF8035"/>
    <property type="match status" value="1"/>
</dbReference>
<gene>
    <name evidence="3" type="ORF">K432DRAFT_19324</name>
</gene>
<protein>
    <recommendedName>
        <fullName evidence="2">DUF8035 domain-containing protein</fullName>
    </recommendedName>
</protein>
<feature type="compositionally biased region" description="Basic and acidic residues" evidence="1">
    <location>
        <begin position="320"/>
        <end position="344"/>
    </location>
</feature>
<reference evidence="3 4" key="1">
    <citation type="journal article" date="2016" name="Nat. Commun.">
        <title>Ectomycorrhizal ecology is imprinted in the genome of the dominant symbiotic fungus Cenococcum geophilum.</title>
        <authorList>
            <consortium name="DOE Joint Genome Institute"/>
            <person name="Peter M."/>
            <person name="Kohler A."/>
            <person name="Ohm R.A."/>
            <person name="Kuo A."/>
            <person name="Krutzmann J."/>
            <person name="Morin E."/>
            <person name="Arend M."/>
            <person name="Barry K.W."/>
            <person name="Binder M."/>
            <person name="Choi C."/>
            <person name="Clum A."/>
            <person name="Copeland A."/>
            <person name="Grisel N."/>
            <person name="Haridas S."/>
            <person name="Kipfer T."/>
            <person name="LaButti K."/>
            <person name="Lindquist E."/>
            <person name="Lipzen A."/>
            <person name="Maire R."/>
            <person name="Meier B."/>
            <person name="Mihaltcheva S."/>
            <person name="Molinier V."/>
            <person name="Murat C."/>
            <person name="Poggeler S."/>
            <person name="Quandt C.A."/>
            <person name="Sperisen C."/>
            <person name="Tritt A."/>
            <person name="Tisserant E."/>
            <person name="Crous P.W."/>
            <person name="Henrissat B."/>
            <person name="Nehls U."/>
            <person name="Egli S."/>
            <person name="Spatafora J.W."/>
            <person name="Grigoriev I.V."/>
            <person name="Martin F.M."/>
        </authorList>
    </citation>
    <scope>NUCLEOTIDE SEQUENCE [LARGE SCALE GENOMIC DNA]</scope>
    <source>
        <strain evidence="3 4">CBS 459.81</strain>
    </source>
</reference>
<feature type="compositionally biased region" description="Basic and acidic residues" evidence="1">
    <location>
        <begin position="365"/>
        <end position="389"/>
    </location>
</feature>
<name>A0A8E2JKS1_9PEZI</name>
<feature type="compositionally biased region" description="Basic and acidic residues" evidence="1">
    <location>
        <begin position="676"/>
        <end position="704"/>
    </location>
</feature>
<feature type="compositionally biased region" description="Basic and acidic residues" evidence="1">
    <location>
        <begin position="603"/>
        <end position="629"/>
    </location>
</feature>
<dbReference type="InterPro" id="IPR058348">
    <property type="entry name" value="DUF8035"/>
</dbReference>
<feature type="compositionally biased region" description="Basic and acidic residues" evidence="1">
    <location>
        <begin position="404"/>
        <end position="493"/>
    </location>
</feature>
<feature type="region of interest" description="Disordered" evidence="1">
    <location>
        <begin position="851"/>
        <end position="909"/>
    </location>
</feature>
<dbReference type="AlphaFoldDB" id="A0A8E2JKS1"/>
<feature type="region of interest" description="Disordered" evidence="1">
    <location>
        <begin position="1"/>
        <end position="110"/>
    </location>
</feature>
<dbReference type="PANTHER" id="PTHR42081">
    <property type="entry name" value="ZINC FINGER PROTEIN DHHC DOMAIN CONTAINING PROTEIN"/>
    <property type="match status" value="1"/>
</dbReference>
<feature type="compositionally biased region" description="Basic and acidic residues" evidence="1">
    <location>
        <begin position="281"/>
        <end position="301"/>
    </location>
</feature>
<feature type="compositionally biased region" description="Basic and acidic residues" evidence="1">
    <location>
        <begin position="572"/>
        <end position="588"/>
    </location>
</feature>
<feature type="compositionally biased region" description="Low complexity" evidence="1">
    <location>
        <begin position="551"/>
        <end position="568"/>
    </location>
</feature>
<accession>A0A8E2JKS1</accession>
<evidence type="ECO:0000313" key="3">
    <source>
        <dbReference type="EMBL" id="OCK85624.1"/>
    </source>
</evidence>
<dbReference type="EMBL" id="KV744816">
    <property type="protein sequence ID" value="OCK85624.1"/>
    <property type="molecule type" value="Genomic_DNA"/>
</dbReference>